<comment type="caution">
    <text evidence="1">The sequence shown here is derived from an EMBL/GenBank/DDBJ whole genome shotgun (WGS) entry which is preliminary data.</text>
</comment>
<gene>
    <name evidence="1" type="ORF">C900_04911</name>
</gene>
<name>L8JMQ5_9BACT</name>
<evidence type="ECO:0000313" key="2">
    <source>
        <dbReference type="Proteomes" id="UP000011135"/>
    </source>
</evidence>
<evidence type="ECO:0000313" key="1">
    <source>
        <dbReference type="EMBL" id="ELR69523.1"/>
    </source>
</evidence>
<dbReference type="RefSeq" id="WP_009582065.1">
    <property type="nucleotide sequence ID" value="NZ_AMZN01000071.1"/>
</dbReference>
<dbReference type="EMBL" id="AMZN01000071">
    <property type="protein sequence ID" value="ELR69523.1"/>
    <property type="molecule type" value="Genomic_DNA"/>
</dbReference>
<reference evidence="1 2" key="1">
    <citation type="submission" date="2012-12" db="EMBL/GenBank/DDBJ databases">
        <title>Genome assembly of Fulvivirga imtechensis AK7.</title>
        <authorList>
            <person name="Nupur N."/>
            <person name="Khatri I."/>
            <person name="Kumar R."/>
            <person name="Subramanian S."/>
            <person name="Pinnaka A."/>
        </authorList>
    </citation>
    <scope>NUCLEOTIDE SEQUENCE [LARGE SCALE GENOMIC DNA]</scope>
    <source>
        <strain evidence="1 2">AK7</strain>
    </source>
</reference>
<organism evidence="1 2">
    <name type="scientific">Fulvivirga imtechensis AK7</name>
    <dbReference type="NCBI Taxonomy" id="1237149"/>
    <lineage>
        <taxon>Bacteria</taxon>
        <taxon>Pseudomonadati</taxon>
        <taxon>Bacteroidota</taxon>
        <taxon>Cytophagia</taxon>
        <taxon>Cytophagales</taxon>
        <taxon>Fulvivirgaceae</taxon>
        <taxon>Fulvivirga</taxon>
    </lineage>
</organism>
<accession>L8JMQ5</accession>
<dbReference type="Proteomes" id="UP000011135">
    <property type="component" value="Unassembled WGS sequence"/>
</dbReference>
<keyword evidence="2" id="KW-1185">Reference proteome</keyword>
<sequence length="71" mass="8498">MESHLLKSELPVDLQIEAKLCQLEFLNRVFQKRGQNLDDVSKGSYLRKIEQLEQHIYQLRIRKTLDLISRM</sequence>
<protein>
    <submittedName>
        <fullName evidence="1">Uncharacterized protein</fullName>
    </submittedName>
</protein>
<dbReference type="AlphaFoldDB" id="L8JMQ5"/>
<proteinExistence type="predicted"/>